<proteinExistence type="predicted"/>
<sequence>MPEAEVEKVLSGFDFTKPVYEHGFFPGDKLYCQLVRLPSFDQPTPIAGNWFGLAGLTTGKVAINDGGAGRRAGQFEVLVQFSALEGTAKEFAVDLRIGIGGPGGGTQIFIPRTLLGRVRSVGPVERW</sequence>
<dbReference type="STRING" id="1454001.AW08_00339"/>
<dbReference type="PATRIC" id="fig|1454001.3.peg.189"/>
<name>A0A011N4K7_9PROT</name>
<accession>A0A011N4K7</accession>
<dbReference type="EMBL" id="JFAX01000001">
    <property type="protein sequence ID" value="EXI69846.1"/>
    <property type="molecule type" value="Genomic_DNA"/>
</dbReference>
<reference evidence="1" key="1">
    <citation type="submission" date="2014-02" db="EMBL/GenBank/DDBJ databases">
        <title>Expanding our view of genomic diversity in Candidatus Accumulibacter clades.</title>
        <authorList>
            <person name="Skennerton C.T."/>
            <person name="Barr J.J."/>
            <person name="Slater F.R."/>
            <person name="Bond P.L."/>
            <person name="Tyson G.W."/>
        </authorList>
    </citation>
    <scope>NUCLEOTIDE SEQUENCE [LARGE SCALE GENOMIC DNA]</scope>
</reference>
<gene>
    <name evidence="1" type="ORF">AW08_00339</name>
</gene>
<organism evidence="1 2">
    <name type="scientific">Candidatus Accumulibacter adjunctus</name>
    <dbReference type="NCBI Taxonomy" id="1454001"/>
    <lineage>
        <taxon>Bacteria</taxon>
        <taxon>Pseudomonadati</taxon>
        <taxon>Pseudomonadota</taxon>
        <taxon>Betaproteobacteria</taxon>
        <taxon>Candidatus Accumulibacter</taxon>
    </lineage>
</organism>
<keyword evidence="2" id="KW-1185">Reference proteome</keyword>
<evidence type="ECO:0000313" key="1">
    <source>
        <dbReference type="EMBL" id="EXI69846.1"/>
    </source>
</evidence>
<comment type="caution">
    <text evidence="1">The sequence shown here is derived from an EMBL/GenBank/DDBJ whole genome shotgun (WGS) entry which is preliminary data.</text>
</comment>
<evidence type="ECO:0000313" key="2">
    <source>
        <dbReference type="Proteomes" id="UP000020218"/>
    </source>
</evidence>
<dbReference type="AlphaFoldDB" id="A0A011N4K7"/>
<dbReference type="Proteomes" id="UP000020218">
    <property type="component" value="Unassembled WGS sequence"/>
</dbReference>
<protein>
    <submittedName>
        <fullName evidence="1">Uncharacterized protein</fullName>
    </submittedName>
</protein>